<reference evidence="1" key="1">
    <citation type="submission" date="2020-11" db="EMBL/GenBank/DDBJ databases">
        <authorList>
            <consortium name="DOE Joint Genome Institute"/>
            <person name="Ahrendt S."/>
            <person name="Riley R."/>
            <person name="Andreopoulos W."/>
            <person name="LaButti K."/>
            <person name="Pangilinan J."/>
            <person name="Ruiz-duenas F.J."/>
            <person name="Barrasa J.M."/>
            <person name="Sanchez-Garcia M."/>
            <person name="Camarero S."/>
            <person name="Miyauchi S."/>
            <person name="Serrano A."/>
            <person name="Linde D."/>
            <person name="Babiker R."/>
            <person name="Drula E."/>
            <person name="Ayuso-Fernandez I."/>
            <person name="Pacheco R."/>
            <person name="Padilla G."/>
            <person name="Ferreira P."/>
            <person name="Barriuso J."/>
            <person name="Kellner H."/>
            <person name="Castanera R."/>
            <person name="Alfaro M."/>
            <person name="Ramirez L."/>
            <person name="Pisabarro A.G."/>
            <person name="Kuo A."/>
            <person name="Tritt A."/>
            <person name="Lipzen A."/>
            <person name="He G."/>
            <person name="Yan M."/>
            <person name="Ng V."/>
            <person name="Cullen D."/>
            <person name="Martin F."/>
            <person name="Rosso M.-N."/>
            <person name="Henrissat B."/>
            <person name="Hibbett D."/>
            <person name="Martinez A.T."/>
            <person name="Grigoriev I.V."/>
        </authorList>
    </citation>
    <scope>NUCLEOTIDE SEQUENCE</scope>
    <source>
        <strain evidence="1">AH 44721</strain>
    </source>
</reference>
<proteinExistence type="predicted"/>
<organism evidence="1 2">
    <name type="scientific">Gymnopilus junonius</name>
    <name type="common">Spectacular rustgill mushroom</name>
    <name type="synonym">Gymnopilus spectabilis subsp. junonius</name>
    <dbReference type="NCBI Taxonomy" id="109634"/>
    <lineage>
        <taxon>Eukaryota</taxon>
        <taxon>Fungi</taxon>
        <taxon>Dikarya</taxon>
        <taxon>Basidiomycota</taxon>
        <taxon>Agaricomycotina</taxon>
        <taxon>Agaricomycetes</taxon>
        <taxon>Agaricomycetidae</taxon>
        <taxon>Agaricales</taxon>
        <taxon>Agaricineae</taxon>
        <taxon>Hymenogastraceae</taxon>
        <taxon>Gymnopilus</taxon>
    </lineage>
</organism>
<sequence length="123" mass="13062">MNPPVLENAHVDVSLPPPEANLGIAIDTKADIWILGCAASELLTGIALGPSDIAEDEHERLMTALISCGKVPGADIPSTVDFISACLCFVLQIVPSADESLEYSSLNSAFLSPFQIDRLELLK</sequence>
<keyword evidence="2" id="KW-1185">Reference proteome</keyword>
<gene>
    <name evidence="1" type="ORF">CPB84DRAFT_1763754</name>
</gene>
<evidence type="ECO:0000313" key="1">
    <source>
        <dbReference type="EMBL" id="KAF8910466.1"/>
    </source>
</evidence>
<dbReference type="EMBL" id="JADNYJ010000006">
    <property type="protein sequence ID" value="KAF8910466.1"/>
    <property type="molecule type" value="Genomic_DNA"/>
</dbReference>
<evidence type="ECO:0000313" key="2">
    <source>
        <dbReference type="Proteomes" id="UP000724874"/>
    </source>
</evidence>
<dbReference type="InterPro" id="IPR011009">
    <property type="entry name" value="Kinase-like_dom_sf"/>
</dbReference>
<protein>
    <recommendedName>
        <fullName evidence="3">Protein kinase domain-containing protein</fullName>
    </recommendedName>
</protein>
<dbReference type="AlphaFoldDB" id="A0A9P5NZT2"/>
<dbReference type="Proteomes" id="UP000724874">
    <property type="component" value="Unassembled WGS sequence"/>
</dbReference>
<evidence type="ECO:0008006" key="3">
    <source>
        <dbReference type="Google" id="ProtNLM"/>
    </source>
</evidence>
<comment type="caution">
    <text evidence="1">The sequence shown here is derived from an EMBL/GenBank/DDBJ whole genome shotgun (WGS) entry which is preliminary data.</text>
</comment>
<accession>A0A9P5NZT2</accession>
<dbReference type="OrthoDB" id="266718at2759"/>
<dbReference type="SUPFAM" id="SSF56112">
    <property type="entry name" value="Protein kinase-like (PK-like)"/>
    <property type="match status" value="1"/>
</dbReference>
<name>A0A9P5NZT2_GYMJU</name>
<dbReference type="Gene3D" id="1.10.510.10">
    <property type="entry name" value="Transferase(Phosphotransferase) domain 1"/>
    <property type="match status" value="1"/>
</dbReference>